<accession>A0A6L7G9R9</accession>
<dbReference type="Pfam" id="PF08541">
    <property type="entry name" value="ACP_syn_III_C"/>
    <property type="match status" value="1"/>
</dbReference>
<dbReference type="SUPFAM" id="SSF53901">
    <property type="entry name" value="Thiolase-like"/>
    <property type="match status" value="1"/>
</dbReference>
<keyword evidence="4" id="KW-1185">Reference proteome</keyword>
<evidence type="ECO:0000259" key="2">
    <source>
        <dbReference type="Pfam" id="PF08541"/>
    </source>
</evidence>
<dbReference type="InterPro" id="IPR016039">
    <property type="entry name" value="Thiolase-like"/>
</dbReference>
<dbReference type="AlphaFoldDB" id="A0A6L7G9R9"/>
<dbReference type="GO" id="GO:0016746">
    <property type="term" value="F:acyltransferase activity"/>
    <property type="evidence" value="ECO:0007669"/>
    <property type="project" value="UniProtKB-KW"/>
</dbReference>
<reference evidence="3 4" key="1">
    <citation type="submission" date="2019-12" db="EMBL/GenBank/DDBJ databases">
        <authorList>
            <person name="Li M."/>
        </authorList>
    </citation>
    <scope>NUCLEOTIDE SEQUENCE [LARGE SCALE GENOMIC DNA]</scope>
    <source>
        <strain evidence="3 4">GBMRC 2024</strain>
    </source>
</reference>
<dbReference type="Proteomes" id="UP000477911">
    <property type="component" value="Unassembled WGS sequence"/>
</dbReference>
<feature type="domain" description="Beta-ketoacyl-[acyl-carrier-protein] synthase III C-terminal" evidence="2">
    <location>
        <begin position="228"/>
        <end position="301"/>
    </location>
</feature>
<dbReference type="RefSeq" id="WP_160896404.1">
    <property type="nucleotide sequence ID" value="NZ_WUMU01000026.1"/>
</dbReference>
<evidence type="ECO:0000256" key="1">
    <source>
        <dbReference type="ARBA" id="ARBA00022679"/>
    </source>
</evidence>
<organism evidence="3 4">
    <name type="scientific">Pseudooceanicola albus</name>
    <dbReference type="NCBI Taxonomy" id="2692189"/>
    <lineage>
        <taxon>Bacteria</taxon>
        <taxon>Pseudomonadati</taxon>
        <taxon>Pseudomonadota</taxon>
        <taxon>Alphaproteobacteria</taxon>
        <taxon>Rhodobacterales</taxon>
        <taxon>Paracoccaceae</taxon>
        <taxon>Pseudooceanicola</taxon>
    </lineage>
</organism>
<keyword evidence="1" id="KW-0808">Transferase</keyword>
<proteinExistence type="predicted"/>
<comment type="caution">
    <text evidence="3">The sequence shown here is derived from an EMBL/GenBank/DDBJ whole genome shotgun (WGS) entry which is preliminary data.</text>
</comment>
<dbReference type="EMBL" id="WUMU01000026">
    <property type="protein sequence ID" value="MXN20278.1"/>
    <property type="molecule type" value="Genomic_DNA"/>
</dbReference>
<dbReference type="InterPro" id="IPR013747">
    <property type="entry name" value="ACP_syn_III_C"/>
</dbReference>
<evidence type="ECO:0000313" key="3">
    <source>
        <dbReference type="EMBL" id="MXN20278.1"/>
    </source>
</evidence>
<name>A0A6L7G9R9_9RHOB</name>
<evidence type="ECO:0000313" key="4">
    <source>
        <dbReference type="Proteomes" id="UP000477911"/>
    </source>
</evidence>
<gene>
    <name evidence="3" type="ORF">GR170_20775</name>
</gene>
<dbReference type="Gene3D" id="3.40.47.10">
    <property type="match status" value="1"/>
</dbReference>
<sequence>MPTLSHIFLPSLPGDRVPLAALGDSHGVSPRAASMYGRFFGLQEVALTPAPLTEMLSDVLAPARDRVRAHGAGPGTLVYCKTQTHNTFADRNWLRGLADAQGMHDWEVASLSMTSCASALVQMHLAASSRSGGPLIVMTGEKAFHPWVNRLPVGLLAERPACAVFNAGPGGWRVSGTASTHLARFHVNADAMPAAERQALQAIYAERLGQFVEDCLERWRDRISGRMVFLPHNLNRPVTDALIRRLGWQDNSFHGDLARTGHAYCSDGFLNLAAFEAAGHTADQVLLMAAGTGVTFATCLLDRLPATDPEATEPTRTFP</sequence>
<protein>
    <recommendedName>
        <fullName evidence="2">Beta-ketoacyl-[acyl-carrier-protein] synthase III C-terminal domain-containing protein</fullName>
    </recommendedName>
</protein>